<evidence type="ECO:0000313" key="10">
    <source>
        <dbReference type="Proteomes" id="UP001153678"/>
    </source>
</evidence>
<dbReference type="InterPro" id="IPR001128">
    <property type="entry name" value="Cyt_P450"/>
</dbReference>
<dbReference type="GO" id="GO:0005506">
    <property type="term" value="F:iron ion binding"/>
    <property type="evidence" value="ECO:0007669"/>
    <property type="project" value="InterPro"/>
</dbReference>
<evidence type="ECO:0000256" key="5">
    <source>
        <dbReference type="ARBA" id="ARBA00023004"/>
    </source>
</evidence>
<evidence type="ECO:0000256" key="8">
    <source>
        <dbReference type="RuleBase" id="RU000461"/>
    </source>
</evidence>
<sequence>MDRGFDDFVCYTERMRKKYGDMFEIYFGPKRFIMLSKFEYMQNMFDYSLNSRYLRRIPYIAGLEELGIAGKGIALNHDVNVWKYNRHFISRALLTPSFSKSSVIWTQNLVEEMMGFWEDGSDKNGCFDTELVEWCHRFTTDSITHFTTGMRIHATEAYFNELLAGQNRKPKKASKNDLHDASKFFNSIKTLIVGIYFFIIVPPWIRKHFPILGNTSKNHLKNRDWLFNFVDEIIKQRRKEIEYTPRSEPLRFDMLTSMITANTDRDICEIKMADEEHTQPMNDEIIRGVLWETFVGGIDTRLRVELDAFFKKMGDRRLDLESLSDLVYTDAIIKESFRMFTPAPYTARNSTAEDIVADLVWPEGTQYIINIHGVNHNEKYWDEPEKFNPDRFLNMKTSPPHIIFGGGRRVCPGRKLSFIELRVMIALIYHKLDIELSNMKNPCKAKFILLRSFHDLNVKIKPRQF</sequence>
<dbReference type="InterPro" id="IPR017972">
    <property type="entry name" value="Cyt_P450_CS"/>
</dbReference>
<comment type="cofactor">
    <cofactor evidence="7">
        <name>heme</name>
        <dbReference type="ChEBI" id="CHEBI:30413"/>
    </cofactor>
</comment>
<keyword evidence="2 7" id="KW-0349">Heme</keyword>
<proteinExistence type="inferred from homology"/>
<dbReference type="SUPFAM" id="SSF48264">
    <property type="entry name" value="Cytochrome P450"/>
    <property type="match status" value="1"/>
</dbReference>
<dbReference type="InterPro" id="IPR050196">
    <property type="entry name" value="Cytochrome_P450_Monoox"/>
</dbReference>
<protein>
    <submittedName>
        <fullName evidence="9">1716_t:CDS:1</fullName>
    </submittedName>
</protein>
<evidence type="ECO:0000256" key="1">
    <source>
        <dbReference type="ARBA" id="ARBA00010617"/>
    </source>
</evidence>
<accession>A0A9W4SQ32</accession>
<dbReference type="InterPro" id="IPR036396">
    <property type="entry name" value="Cyt_P450_sf"/>
</dbReference>
<reference evidence="9" key="1">
    <citation type="submission" date="2022-08" db="EMBL/GenBank/DDBJ databases">
        <authorList>
            <person name="Kallberg Y."/>
            <person name="Tangrot J."/>
            <person name="Rosling A."/>
        </authorList>
    </citation>
    <scope>NUCLEOTIDE SEQUENCE</scope>
    <source>
        <strain evidence="9">Wild A</strain>
    </source>
</reference>
<dbReference type="CDD" id="cd00302">
    <property type="entry name" value="cytochrome_P450"/>
    <property type="match status" value="1"/>
</dbReference>
<dbReference type="PROSITE" id="PS00086">
    <property type="entry name" value="CYTOCHROME_P450"/>
    <property type="match status" value="1"/>
</dbReference>
<dbReference type="Proteomes" id="UP001153678">
    <property type="component" value="Unassembled WGS sequence"/>
</dbReference>
<dbReference type="GO" id="GO:0004497">
    <property type="term" value="F:monooxygenase activity"/>
    <property type="evidence" value="ECO:0007669"/>
    <property type="project" value="UniProtKB-KW"/>
</dbReference>
<keyword evidence="4 8" id="KW-0560">Oxidoreductase</keyword>
<keyword evidence="3 7" id="KW-0479">Metal-binding</keyword>
<dbReference type="GO" id="GO:0020037">
    <property type="term" value="F:heme binding"/>
    <property type="evidence" value="ECO:0007669"/>
    <property type="project" value="InterPro"/>
</dbReference>
<dbReference type="Pfam" id="PF00067">
    <property type="entry name" value="p450"/>
    <property type="match status" value="2"/>
</dbReference>
<organism evidence="9 10">
    <name type="scientific">Funneliformis geosporum</name>
    <dbReference type="NCBI Taxonomy" id="1117311"/>
    <lineage>
        <taxon>Eukaryota</taxon>
        <taxon>Fungi</taxon>
        <taxon>Fungi incertae sedis</taxon>
        <taxon>Mucoromycota</taxon>
        <taxon>Glomeromycotina</taxon>
        <taxon>Glomeromycetes</taxon>
        <taxon>Glomerales</taxon>
        <taxon>Glomeraceae</taxon>
        <taxon>Funneliformis</taxon>
    </lineage>
</organism>
<dbReference type="EMBL" id="CAMKVN010001671">
    <property type="protein sequence ID" value="CAI2177432.1"/>
    <property type="molecule type" value="Genomic_DNA"/>
</dbReference>
<evidence type="ECO:0000256" key="6">
    <source>
        <dbReference type="ARBA" id="ARBA00023033"/>
    </source>
</evidence>
<evidence type="ECO:0000256" key="3">
    <source>
        <dbReference type="ARBA" id="ARBA00022723"/>
    </source>
</evidence>
<keyword evidence="10" id="KW-1185">Reference proteome</keyword>
<keyword evidence="5 7" id="KW-0408">Iron</keyword>
<dbReference type="PRINTS" id="PR00463">
    <property type="entry name" value="EP450I"/>
</dbReference>
<dbReference type="PANTHER" id="PTHR24291">
    <property type="entry name" value="CYTOCHROME P450 FAMILY 4"/>
    <property type="match status" value="1"/>
</dbReference>
<feature type="binding site" description="axial binding residue" evidence="7">
    <location>
        <position position="411"/>
    </location>
    <ligand>
        <name>heme</name>
        <dbReference type="ChEBI" id="CHEBI:30413"/>
    </ligand>
    <ligandPart>
        <name>Fe</name>
        <dbReference type="ChEBI" id="CHEBI:18248"/>
    </ligandPart>
</feature>
<gene>
    <name evidence="9" type="ORF">FWILDA_LOCUS8085</name>
</gene>
<evidence type="ECO:0000256" key="7">
    <source>
        <dbReference type="PIRSR" id="PIRSR602401-1"/>
    </source>
</evidence>
<evidence type="ECO:0000256" key="2">
    <source>
        <dbReference type="ARBA" id="ARBA00022617"/>
    </source>
</evidence>
<evidence type="ECO:0000256" key="4">
    <source>
        <dbReference type="ARBA" id="ARBA00023002"/>
    </source>
</evidence>
<dbReference type="OrthoDB" id="1470350at2759"/>
<dbReference type="GO" id="GO:0016705">
    <property type="term" value="F:oxidoreductase activity, acting on paired donors, with incorporation or reduction of molecular oxygen"/>
    <property type="evidence" value="ECO:0007669"/>
    <property type="project" value="InterPro"/>
</dbReference>
<evidence type="ECO:0000313" key="9">
    <source>
        <dbReference type="EMBL" id="CAI2177432.1"/>
    </source>
</evidence>
<dbReference type="Gene3D" id="1.10.630.10">
    <property type="entry name" value="Cytochrome P450"/>
    <property type="match status" value="2"/>
</dbReference>
<name>A0A9W4SQ32_9GLOM</name>
<dbReference type="PANTHER" id="PTHR24291:SF50">
    <property type="entry name" value="BIFUNCTIONAL ALBAFLAVENONE MONOOXYGENASE_TERPENE SYNTHASE"/>
    <property type="match status" value="1"/>
</dbReference>
<dbReference type="InterPro" id="IPR002401">
    <property type="entry name" value="Cyt_P450_E_grp-I"/>
</dbReference>
<comment type="similarity">
    <text evidence="1 8">Belongs to the cytochrome P450 family.</text>
</comment>
<dbReference type="AlphaFoldDB" id="A0A9W4SQ32"/>
<comment type="caution">
    <text evidence="9">The sequence shown here is derived from an EMBL/GenBank/DDBJ whole genome shotgun (WGS) entry which is preliminary data.</text>
</comment>
<keyword evidence="6 8" id="KW-0503">Monooxygenase</keyword>